<reference evidence="1" key="1">
    <citation type="submission" date="2021-06" db="EMBL/GenBank/DDBJ databases">
        <authorList>
            <person name="Kallberg Y."/>
            <person name="Tangrot J."/>
            <person name="Rosling A."/>
        </authorList>
    </citation>
    <scope>NUCLEOTIDE SEQUENCE</scope>
    <source>
        <strain evidence="1">CL551</strain>
    </source>
</reference>
<gene>
    <name evidence="1" type="ORF">AMORRO_LOCUS17571</name>
</gene>
<keyword evidence="2" id="KW-1185">Reference proteome</keyword>
<evidence type="ECO:0000313" key="1">
    <source>
        <dbReference type="EMBL" id="CAG8784115.1"/>
    </source>
</evidence>
<dbReference type="EMBL" id="CAJVPV010055139">
    <property type="protein sequence ID" value="CAG8784115.1"/>
    <property type="molecule type" value="Genomic_DNA"/>
</dbReference>
<sequence length="50" mass="5947">ETTSDGEFENEKLDEQLFVFSELEDDKQFEYTYDPVENCMSLNSDEKEND</sequence>
<dbReference type="Proteomes" id="UP000789342">
    <property type="component" value="Unassembled WGS sequence"/>
</dbReference>
<name>A0A9N9JKR2_9GLOM</name>
<protein>
    <submittedName>
        <fullName evidence="1">5871_t:CDS:1</fullName>
    </submittedName>
</protein>
<comment type="caution">
    <text evidence="1">The sequence shown here is derived from an EMBL/GenBank/DDBJ whole genome shotgun (WGS) entry which is preliminary data.</text>
</comment>
<evidence type="ECO:0000313" key="2">
    <source>
        <dbReference type="Proteomes" id="UP000789342"/>
    </source>
</evidence>
<accession>A0A9N9JKR2</accession>
<feature type="non-terminal residue" evidence="1">
    <location>
        <position position="1"/>
    </location>
</feature>
<organism evidence="1 2">
    <name type="scientific">Acaulospora morrowiae</name>
    <dbReference type="NCBI Taxonomy" id="94023"/>
    <lineage>
        <taxon>Eukaryota</taxon>
        <taxon>Fungi</taxon>
        <taxon>Fungi incertae sedis</taxon>
        <taxon>Mucoromycota</taxon>
        <taxon>Glomeromycotina</taxon>
        <taxon>Glomeromycetes</taxon>
        <taxon>Diversisporales</taxon>
        <taxon>Acaulosporaceae</taxon>
        <taxon>Acaulospora</taxon>
    </lineage>
</organism>
<dbReference type="AlphaFoldDB" id="A0A9N9JKR2"/>
<proteinExistence type="predicted"/>